<dbReference type="AlphaFoldDB" id="A0A097AT98"/>
<dbReference type="PROSITE" id="PS00198">
    <property type="entry name" value="4FE4S_FER_1"/>
    <property type="match status" value="1"/>
</dbReference>
<gene>
    <name evidence="12" type="ORF">TKV_c18780</name>
</gene>
<dbReference type="eggNOG" id="COG0840">
    <property type="taxonomic scope" value="Bacteria"/>
</dbReference>
<dbReference type="SUPFAM" id="SSF54862">
    <property type="entry name" value="4Fe-4S ferredoxins"/>
    <property type="match status" value="1"/>
</dbReference>
<keyword evidence="3" id="KW-0408">Iron</keyword>
<dbReference type="InterPro" id="IPR004108">
    <property type="entry name" value="Fe_hydrogenase_lsu_C"/>
</dbReference>
<dbReference type="InterPro" id="IPR004090">
    <property type="entry name" value="Chemotax_Me-accpt_rcpt"/>
</dbReference>
<proteinExistence type="inferred from homology"/>
<reference evidence="13" key="1">
    <citation type="journal article" date="2015" name="Genome Announc.">
        <title>Whole-Genome Sequences of 80 Environmental and Clinical Isolates of Burkholderia pseudomallei.</title>
        <authorList>
            <person name="Johnson S.L."/>
            <person name="Baker A.L."/>
            <person name="Chain P.S."/>
            <person name="Currie B.J."/>
            <person name="Daligault H.E."/>
            <person name="Davenport K.W."/>
            <person name="Davis C.B."/>
            <person name="Inglis T.J."/>
            <person name="Kaestli M."/>
            <person name="Koren S."/>
            <person name="Mayo M."/>
            <person name="Merritt A.J."/>
            <person name="Price E.P."/>
            <person name="Sarovich D.S."/>
            <person name="Warner J."/>
            <person name="Rosovitz M.J."/>
        </authorList>
    </citation>
    <scope>NUCLEOTIDE SEQUENCE [LARGE SCALE GENOMIC DNA]</scope>
    <source>
        <strain evidence="13">DSM 2030</strain>
    </source>
</reference>
<dbReference type="HOGENOM" id="CLU_027268_0_0_9"/>
<dbReference type="Pfam" id="PF02906">
    <property type="entry name" value="Fe_hyd_lg_C"/>
    <property type="match status" value="1"/>
</dbReference>
<dbReference type="InterPro" id="IPR007202">
    <property type="entry name" value="4Fe-4S_dom"/>
</dbReference>
<evidence type="ECO:0000313" key="13">
    <source>
        <dbReference type="Proteomes" id="UP000029669"/>
    </source>
</evidence>
<keyword evidence="2" id="KW-0479">Metal-binding</keyword>
<dbReference type="SMART" id="SM00283">
    <property type="entry name" value="MA"/>
    <property type="match status" value="1"/>
</dbReference>
<dbReference type="RefSeq" id="WP_049685671.1">
    <property type="nucleotide sequence ID" value="NZ_CP009170.1"/>
</dbReference>
<keyword evidence="4" id="KW-0411">Iron-sulfur</keyword>
<dbReference type="InterPro" id="IPR009016">
    <property type="entry name" value="Fe_hydrogenase"/>
</dbReference>
<keyword evidence="1" id="KW-0004">4Fe-4S</keyword>
<dbReference type="Gene3D" id="3.40.950.10">
    <property type="entry name" value="Fe-only Hydrogenase (Larger Subunit), Chain L, domain 3"/>
    <property type="match status" value="1"/>
</dbReference>
<evidence type="ECO:0000256" key="8">
    <source>
        <dbReference type="SAM" id="Coils"/>
    </source>
</evidence>
<dbReference type="GO" id="GO:0007165">
    <property type="term" value="P:signal transduction"/>
    <property type="evidence" value="ECO:0007669"/>
    <property type="project" value="UniProtKB-KW"/>
</dbReference>
<keyword evidence="5 7" id="KW-0807">Transducer</keyword>
<dbReference type="PROSITE" id="PS51379">
    <property type="entry name" value="4FE4S_FER_2"/>
    <property type="match status" value="2"/>
</dbReference>
<dbReference type="GO" id="GO:0016020">
    <property type="term" value="C:membrane"/>
    <property type="evidence" value="ECO:0007669"/>
    <property type="project" value="InterPro"/>
</dbReference>
<dbReference type="SUPFAM" id="SSF58104">
    <property type="entry name" value="Methyl-accepting chemotaxis protein (MCP) signaling domain"/>
    <property type="match status" value="1"/>
</dbReference>
<dbReference type="GO" id="GO:0046872">
    <property type="term" value="F:metal ion binding"/>
    <property type="evidence" value="ECO:0007669"/>
    <property type="project" value="UniProtKB-KW"/>
</dbReference>
<organism evidence="12 13">
    <name type="scientific">Thermoanaerobacter kivui</name>
    <name type="common">Acetogenium kivui</name>
    <dbReference type="NCBI Taxonomy" id="2325"/>
    <lineage>
        <taxon>Bacteria</taxon>
        <taxon>Bacillati</taxon>
        <taxon>Bacillota</taxon>
        <taxon>Clostridia</taxon>
        <taxon>Thermoanaerobacterales</taxon>
        <taxon>Thermoanaerobacteraceae</taxon>
        <taxon>Thermoanaerobacter</taxon>
    </lineage>
</organism>
<dbReference type="OrthoDB" id="9798098at2"/>
<feature type="domain" description="4Fe-4S ferredoxin-type" evidence="10">
    <location>
        <begin position="31"/>
        <end position="60"/>
    </location>
</feature>
<name>A0A097AT98_THEKI</name>
<evidence type="ECO:0000259" key="10">
    <source>
        <dbReference type="PROSITE" id="PS51379"/>
    </source>
</evidence>
<dbReference type="GO" id="GO:0004888">
    <property type="term" value="F:transmembrane signaling receptor activity"/>
    <property type="evidence" value="ECO:0007669"/>
    <property type="project" value="InterPro"/>
</dbReference>
<evidence type="ECO:0000259" key="11">
    <source>
        <dbReference type="PROSITE" id="PS51656"/>
    </source>
</evidence>
<feature type="domain" description="4Fe-4S" evidence="11">
    <location>
        <begin position="372"/>
        <end position="434"/>
    </location>
</feature>
<feature type="domain" description="4Fe-4S ferredoxin-type" evidence="10">
    <location>
        <begin position="1"/>
        <end position="30"/>
    </location>
</feature>
<dbReference type="KEGG" id="tki:TKV_c18780"/>
<dbReference type="InterPro" id="IPR017896">
    <property type="entry name" value="4Fe4S_Fe-S-bd"/>
</dbReference>
<dbReference type="PROSITE" id="PS51656">
    <property type="entry name" value="4FE4S"/>
    <property type="match status" value="1"/>
</dbReference>
<evidence type="ECO:0000256" key="4">
    <source>
        <dbReference type="ARBA" id="ARBA00023014"/>
    </source>
</evidence>
<dbReference type="InterPro" id="IPR017900">
    <property type="entry name" value="4Fe4S_Fe_S_CS"/>
</dbReference>
<dbReference type="Pfam" id="PF13237">
    <property type="entry name" value="Fer4_10"/>
    <property type="match status" value="1"/>
</dbReference>
<dbReference type="eggNOG" id="COG4624">
    <property type="taxonomic scope" value="Bacteria"/>
</dbReference>
<dbReference type="GO" id="GO:0006935">
    <property type="term" value="P:chemotaxis"/>
    <property type="evidence" value="ECO:0007669"/>
    <property type="project" value="InterPro"/>
</dbReference>
<protein>
    <submittedName>
        <fullName evidence="12">Iron only hydrogenase large subunit-like protein</fullName>
    </submittedName>
</protein>
<evidence type="ECO:0000256" key="5">
    <source>
        <dbReference type="ARBA" id="ARBA00023224"/>
    </source>
</evidence>
<dbReference type="PANTHER" id="PTHR32089">
    <property type="entry name" value="METHYL-ACCEPTING CHEMOTAXIS PROTEIN MCPB"/>
    <property type="match status" value="1"/>
</dbReference>
<dbReference type="PRINTS" id="PR00260">
    <property type="entry name" value="CHEMTRNSDUCR"/>
</dbReference>
<dbReference type="Gene3D" id="1.10.15.40">
    <property type="entry name" value="Electron transport complex subunit B, putative Fe-S cluster"/>
    <property type="match status" value="1"/>
</dbReference>
<accession>A0A097AT98</accession>
<dbReference type="STRING" id="2325.TKV_c18780"/>
<dbReference type="SMR" id="A0A097AT98"/>
<dbReference type="PROSITE" id="PS50111">
    <property type="entry name" value="CHEMOTAXIS_TRANSDUC_2"/>
    <property type="match status" value="1"/>
</dbReference>
<dbReference type="EMBL" id="CP009170">
    <property type="protein sequence ID" value="AIS53027.1"/>
    <property type="molecule type" value="Genomic_DNA"/>
</dbReference>
<evidence type="ECO:0000256" key="2">
    <source>
        <dbReference type="ARBA" id="ARBA00022723"/>
    </source>
</evidence>
<keyword evidence="8" id="KW-0175">Coiled coil</keyword>
<evidence type="ECO:0000256" key="3">
    <source>
        <dbReference type="ARBA" id="ARBA00023004"/>
    </source>
</evidence>
<sequence length="644" mass="73474">MIMLNKDKCIGCFKCIRVCPAKFANRVVDGNKVDINYDLCISCGHCISACEHDARYYLDNTEDFIADLAQGKSFIAIVAPAARANFDIVKLNKTLRTLGVKKVFDVSFGADICSWAHLKYLEKTKNRKLITQPCPVIVDYILKVKKELRDYLSPIHSPMACLAIFLRKYLGLKDDIVFISPCIGKENEIKRLGFIKYNVTFSKLLDNEKFKKVYDRLDNGLEKSDAYDDDGFDTLGKEFKTGLGKLYSKPGGLKENIKFYNPKIKIRQVEGQYAYEYLDEFDKARDEFKPDVVDILNCQHGCNKGPATFNLKNSDEIEREFENIRNNTIKKWSDRIRLKKLYSRFDKILRLDDFFVQYPVYNDILREPSEKELEEIFNRMLKYTKEERSVDCTACGYSSCLEMAKAIYNQLNIESNCIYYDKKLIEKEREEIENKSLELEQLTQQLNKNNEKLSSLIKEVKNTINVLSHSMGEVSIGYSENAKEVENIAMAAGSLVDKMTNLKDLGAHLEEKVQFITNAYTLIKDIGENISIYALNASIEAAKTDTTAGFNVIASEIRKLAETIKSNMKTLEKEINSVVELMRSIPKEINSNLRLIEDINAAITNESAIIEELTAKGEEISSEIMQLEQFVNDVVKDLNLGAGA</sequence>
<evidence type="ECO:0000313" key="12">
    <source>
        <dbReference type="EMBL" id="AIS53027.1"/>
    </source>
</evidence>
<dbReference type="Gene3D" id="3.30.70.20">
    <property type="match status" value="1"/>
</dbReference>
<evidence type="ECO:0000256" key="7">
    <source>
        <dbReference type="PROSITE-ProRule" id="PRU00284"/>
    </source>
</evidence>
<dbReference type="GO" id="GO:0051539">
    <property type="term" value="F:4 iron, 4 sulfur cluster binding"/>
    <property type="evidence" value="ECO:0007669"/>
    <property type="project" value="UniProtKB-KW"/>
</dbReference>
<keyword evidence="13" id="KW-1185">Reference proteome</keyword>
<feature type="coiled-coil region" evidence="8">
    <location>
        <begin position="420"/>
        <end position="463"/>
    </location>
</feature>
<feature type="domain" description="Methyl-accepting transducer" evidence="9">
    <location>
        <begin position="428"/>
        <end position="633"/>
    </location>
</feature>
<dbReference type="Proteomes" id="UP000029669">
    <property type="component" value="Chromosome"/>
</dbReference>
<dbReference type="SUPFAM" id="SSF53920">
    <property type="entry name" value="Fe-only hydrogenase"/>
    <property type="match status" value="1"/>
</dbReference>
<comment type="similarity">
    <text evidence="6">Belongs to the methyl-accepting chemotaxis (MCP) protein family.</text>
</comment>
<dbReference type="PANTHER" id="PTHR32089:SF112">
    <property type="entry name" value="LYSOZYME-LIKE PROTEIN-RELATED"/>
    <property type="match status" value="1"/>
</dbReference>
<feature type="coiled-coil region" evidence="8">
    <location>
        <begin position="554"/>
        <end position="616"/>
    </location>
</feature>
<evidence type="ECO:0000256" key="1">
    <source>
        <dbReference type="ARBA" id="ARBA00022485"/>
    </source>
</evidence>
<dbReference type="InterPro" id="IPR004089">
    <property type="entry name" value="MCPsignal_dom"/>
</dbReference>
<dbReference type="Pfam" id="PF04060">
    <property type="entry name" value="FeS"/>
    <property type="match status" value="1"/>
</dbReference>
<evidence type="ECO:0000259" key="9">
    <source>
        <dbReference type="PROSITE" id="PS50111"/>
    </source>
</evidence>
<dbReference type="eggNOG" id="COG1145">
    <property type="taxonomic scope" value="Bacteria"/>
</dbReference>
<dbReference type="Gene3D" id="1.10.287.950">
    <property type="entry name" value="Methyl-accepting chemotaxis protein"/>
    <property type="match status" value="1"/>
</dbReference>
<dbReference type="Pfam" id="PF00015">
    <property type="entry name" value="MCPsignal"/>
    <property type="match status" value="1"/>
</dbReference>
<evidence type="ECO:0000256" key="6">
    <source>
        <dbReference type="ARBA" id="ARBA00029447"/>
    </source>
</evidence>